<protein>
    <submittedName>
        <fullName evidence="2">Short-chain dehydrogenase/reductase SDR</fullName>
    </submittedName>
</protein>
<dbReference type="AlphaFoldDB" id="A0A081FWH4"/>
<keyword evidence="3" id="KW-1185">Reference proteome</keyword>
<dbReference type="Proteomes" id="UP000028252">
    <property type="component" value="Unassembled WGS sequence"/>
</dbReference>
<reference evidence="2 3" key="1">
    <citation type="submission" date="2014-04" db="EMBL/GenBank/DDBJ databases">
        <title>Marinobacterium kochiensis sp. nov., isolated from sediment sample collected from Kochi backwaters in Kerala, India.</title>
        <authorList>
            <person name="Singh A."/>
            <person name="Pinnaka A.K."/>
        </authorList>
    </citation>
    <scope>NUCLEOTIDE SEQUENCE [LARGE SCALE GENOMIC DNA]</scope>
    <source>
        <strain evidence="2 3">AK27</strain>
    </source>
</reference>
<dbReference type="PANTHER" id="PTHR42820:SF1">
    <property type="entry name" value="SHORT-CHAIN DEHYDROGENASE_REDUCTASE FAMILY PROTEIN"/>
    <property type="match status" value="1"/>
</dbReference>
<dbReference type="PATRIC" id="fig|1232683.4.peg.2939"/>
<dbReference type="PANTHER" id="PTHR42820">
    <property type="entry name" value="SHORT-CHAIN DEHYDROGENASE REDUCTASE"/>
    <property type="match status" value="1"/>
</dbReference>
<dbReference type="SUPFAM" id="SSF51735">
    <property type="entry name" value="NAD(P)-binding Rossmann-fold domains"/>
    <property type="match status" value="1"/>
</dbReference>
<dbReference type="STRING" id="1232683.ADIMK_2988"/>
<dbReference type="InterPro" id="IPR036291">
    <property type="entry name" value="NAD(P)-bd_dom_sf"/>
</dbReference>
<dbReference type="EMBL" id="JMQN01000045">
    <property type="protein sequence ID" value="KEA62879.1"/>
    <property type="molecule type" value="Genomic_DNA"/>
</dbReference>
<dbReference type="OrthoDB" id="9786435at2"/>
<evidence type="ECO:0000256" key="1">
    <source>
        <dbReference type="ARBA" id="ARBA00006484"/>
    </source>
</evidence>
<comment type="caution">
    <text evidence="2">The sequence shown here is derived from an EMBL/GenBank/DDBJ whole genome shotgun (WGS) entry which is preliminary data.</text>
</comment>
<dbReference type="RefSeq" id="WP_036189924.1">
    <property type="nucleotide sequence ID" value="NZ_JMQN01000045.1"/>
</dbReference>
<accession>A0A081FWH4</accession>
<dbReference type="InterPro" id="IPR002347">
    <property type="entry name" value="SDR_fam"/>
</dbReference>
<evidence type="ECO:0000313" key="3">
    <source>
        <dbReference type="Proteomes" id="UP000028252"/>
    </source>
</evidence>
<sequence length="267" mass="28676">MLRLKNKTVLVTGAARGIGEAIAKLFYEEGANVVVTDINDELGKKVAAGIGEPSCYFHLDVRKEEDWIEVRDFVKKRYGGLDILVNNAGIAGILETRGPHDPENLDMESWHKVHETNLDGVALGCKYGIQLIKNSLSGSIVNISSRSGIIGIPFAAAYASSKAAVRNHTKSVALYCAEKKYPIRCNSIHPGAIYTPIWNVMLGEGEQRDHAIKVISSEIPLGVMGEPIDVAYAALFLASDEAKYITGIEINVDGGILAGSAASPPSK</sequence>
<evidence type="ECO:0000313" key="2">
    <source>
        <dbReference type="EMBL" id="KEA62879.1"/>
    </source>
</evidence>
<name>A0A081FWH4_9GAMM</name>
<dbReference type="eggNOG" id="COG1028">
    <property type="taxonomic scope" value="Bacteria"/>
</dbReference>
<dbReference type="PRINTS" id="PR00080">
    <property type="entry name" value="SDRFAMILY"/>
</dbReference>
<dbReference type="FunFam" id="3.40.50.720:FF:000084">
    <property type="entry name" value="Short-chain dehydrogenase reductase"/>
    <property type="match status" value="1"/>
</dbReference>
<gene>
    <name evidence="2" type="ORF">ADIMK_2988</name>
</gene>
<organism evidence="2 3">
    <name type="scientific">Marinobacterium lacunae</name>
    <dbReference type="NCBI Taxonomy" id="1232683"/>
    <lineage>
        <taxon>Bacteria</taxon>
        <taxon>Pseudomonadati</taxon>
        <taxon>Pseudomonadota</taxon>
        <taxon>Gammaproteobacteria</taxon>
        <taxon>Oceanospirillales</taxon>
        <taxon>Oceanospirillaceae</taxon>
        <taxon>Marinobacterium</taxon>
    </lineage>
</organism>
<proteinExistence type="inferred from homology"/>
<dbReference type="PRINTS" id="PR00081">
    <property type="entry name" value="GDHRDH"/>
</dbReference>
<dbReference type="Gene3D" id="3.40.50.720">
    <property type="entry name" value="NAD(P)-binding Rossmann-like Domain"/>
    <property type="match status" value="1"/>
</dbReference>
<comment type="similarity">
    <text evidence="1">Belongs to the short-chain dehydrogenases/reductases (SDR) family.</text>
</comment>
<dbReference type="Pfam" id="PF13561">
    <property type="entry name" value="adh_short_C2"/>
    <property type="match status" value="1"/>
</dbReference>